<name>A0ABP0E9N8_9ASCO</name>
<gene>
    <name evidence="2" type="ORF">CAAN4_C07382</name>
</gene>
<dbReference type="EMBL" id="OZ004255">
    <property type="protein sequence ID" value="CAK7900445.1"/>
    <property type="molecule type" value="Genomic_DNA"/>
</dbReference>
<proteinExistence type="predicted"/>
<organism evidence="2 3">
    <name type="scientific">[Candida] anglica</name>
    <dbReference type="NCBI Taxonomy" id="148631"/>
    <lineage>
        <taxon>Eukaryota</taxon>
        <taxon>Fungi</taxon>
        <taxon>Dikarya</taxon>
        <taxon>Ascomycota</taxon>
        <taxon>Saccharomycotina</taxon>
        <taxon>Pichiomycetes</taxon>
        <taxon>Debaryomycetaceae</taxon>
        <taxon>Kurtzmaniella</taxon>
    </lineage>
</organism>
<protein>
    <submittedName>
        <fullName evidence="2">Uncharacterized protein</fullName>
    </submittedName>
</protein>
<sequence>MYPVTICGAGRKFLPYYGGMILGINRYDSNLCTPWGYISDTVLCISPSVYFLSVVYVMSDTDRYPKTTSNEKNKTEKSKAKSDSRAENPGVQLFGKERNVK</sequence>
<feature type="compositionally biased region" description="Basic and acidic residues" evidence="1">
    <location>
        <begin position="63"/>
        <end position="86"/>
    </location>
</feature>
<evidence type="ECO:0000256" key="1">
    <source>
        <dbReference type="SAM" id="MobiDB-lite"/>
    </source>
</evidence>
<reference evidence="2 3" key="1">
    <citation type="submission" date="2024-01" db="EMBL/GenBank/DDBJ databases">
        <authorList>
            <consortium name="Genoscope - CEA"/>
            <person name="William W."/>
        </authorList>
    </citation>
    <scope>NUCLEOTIDE SEQUENCE [LARGE SCALE GENOMIC DNA]</scope>
    <source>
        <strain evidence="2 3">29B2s-10</strain>
    </source>
</reference>
<keyword evidence="3" id="KW-1185">Reference proteome</keyword>
<evidence type="ECO:0000313" key="3">
    <source>
        <dbReference type="Proteomes" id="UP001497600"/>
    </source>
</evidence>
<evidence type="ECO:0000313" key="2">
    <source>
        <dbReference type="EMBL" id="CAK7900445.1"/>
    </source>
</evidence>
<feature type="region of interest" description="Disordered" evidence="1">
    <location>
        <begin position="63"/>
        <end position="101"/>
    </location>
</feature>
<accession>A0ABP0E9N8</accession>
<dbReference type="Proteomes" id="UP001497600">
    <property type="component" value="Chromosome C"/>
</dbReference>